<dbReference type="FunCoup" id="A0A6P8YZ46">
    <property type="interactions" value="59"/>
</dbReference>
<evidence type="ECO:0000256" key="3">
    <source>
        <dbReference type="ARBA" id="ARBA00022448"/>
    </source>
</evidence>
<dbReference type="Pfam" id="PF00854">
    <property type="entry name" value="PTR2"/>
    <property type="match status" value="2"/>
</dbReference>
<dbReference type="PROSITE" id="PS01022">
    <property type="entry name" value="PTR2_1"/>
    <property type="match status" value="1"/>
</dbReference>
<proteinExistence type="inferred from homology"/>
<comment type="subcellular location">
    <subcellularLocation>
        <location evidence="1 10">Membrane</location>
        <topology evidence="1 10">Multi-pass membrane protein</topology>
    </subcellularLocation>
</comment>
<feature type="transmembrane region" description="Helical" evidence="12">
    <location>
        <begin position="664"/>
        <end position="688"/>
    </location>
</feature>
<feature type="compositionally biased region" description="Low complexity" evidence="11">
    <location>
        <begin position="769"/>
        <end position="780"/>
    </location>
</feature>
<evidence type="ECO:0000256" key="5">
    <source>
        <dbReference type="ARBA" id="ARBA00022856"/>
    </source>
</evidence>
<keyword evidence="8 12" id="KW-0472">Membrane</keyword>
<keyword evidence="3 10" id="KW-0813">Transport</keyword>
<evidence type="ECO:0000256" key="4">
    <source>
        <dbReference type="ARBA" id="ARBA00022692"/>
    </source>
</evidence>
<name>A0A6P8YZ46_THRPL</name>
<dbReference type="InterPro" id="IPR000109">
    <property type="entry name" value="POT_fam"/>
</dbReference>
<protein>
    <recommendedName>
        <fullName evidence="9">Oligopeptide transporter 1</fullName>
    </recommendedName>
</protein>
<feature type="transmembrane region" description="Helical" evidence="12">
    <location>
        <begin position="241"/>
        <end position="262"/>
    </location>
</feature>
<dbReference type="CDD" id="cd17347">
    <property type="entry name" value="MFS_SLC15A1_2_like"/>
    <property type="match status" value="1"/>
</dbReference>
<evidence type="ECO:0000256" key="1">
    <source>
        <dbReference type="ARBA" id="ARBA00004141"/>
    </source>
</evidence>
<dbReference type="GO" id="GO:0022857">
    <property type="term" value="F:transmembrane transporter activity"/>
    <property type="evidence" value="ECO:0007669"/>
    <property type="project" value="InterPro"/>
</dbReference>
<evidence type="ECO:0000256" key="9">
    <source>
        <dbReference type="ARBA" id="ARBA00078114"/>
    </source>
</evidence>
<feature type="transmembrane region" description="Helical" evidence="12">
    <location>
        <begin position="146"/>
        <end position="166"/>
    </location>
</feature>
<feature type="transmembrane region" description="Helical" evidence="12">
    <location>
        <begin position="436"/>
        <end position="458"/>
    </location>
</feature>
<dbReference type="PANTHER" id="PTHR11654">
    <property type="entry name" value="OLIGOPEPTIDE TRANSPORTER-RELATED"/>
    <property type="match status" value="1"/>
</dbReference>
<dbReference type="PROSITE" id="PS01023">
    <property type="entry name" value="PTR2_2"/>
    <property type="match status" value="1"/>
</dbReference>
<dbReference type="GO" id="GO:0015031">
    <property type="term" value="P:protein transport"/>
    <property type="evidence" value="ECO:0007669"/>
    <property type="project" value="UniProtKB-KW"/>
</dbReference>
<dbReference type="GO" id="GO:0016020">
    <property type="term" value="C:membrane"/>
    <property type="evidence" value="ECO:0007669"/>
    <property type="project" value="UniProtKB-SubCell"/>
</dbReference>
<dbReference type="RefSeq" id="XP_034242566.1">
    <property type="nucleotide sequence ID" value="XM_034386675.1"/>
</dbReference>
<accession>A0A6P8YZ46</accession>
<keyword evidence="4 10" id="KW-0812">Transmembrane</keyword>
<dbReference type="Gene3D" id="1.20.1250.20">
    <property type="entry name" value="MFS general substrate transporter like domains"/>
    <property type="match status" value="2"/>
</dbReference>
<dbReference type="KEGG" id="tpal:117646034"/>
<keyword evidence="7 12" id="KW-1133">Transmembrane helix</keyword>
<feature type="transmembrane region" description="Helical" evidence="12">
    <location>
        <begin position="206"/>
        <end position="229"/>
    </location>
</feature>
<organism evidence="14">
    <name type="scientific">Thrips palmi</name>
    <name type="common">Melon thrips</name>
    <dbReference type="NCBI Taxonomy" id="161013"/>
    <lineage>
        <taxon>Eukaryota</taxon>
        <taxon>Metazoa</taxon>
        <taxon>Ecdysozoa</taxon>
        <taxon>Arthropoda</taxon>
        <taxon>Hexapoda</taxon>
        <taxon>Insecta</taxon>
        <taxon>Pterygota</taxon>
        <taxon>Neoptera</taxon>
        <taxon>Paraneoptera</taxon>
        <taxon>Thysanoptera</taxon>
        <taxon>Terebrantia</taxon>
        <taxon>Thripoidea</taxon>
        <taxon>Thripidae</taxon>
        <taxon>Thrips</taxon>
    </lineage>
</organism>
<evidence type="ECO:0000313" key="13">
    <source>
        <dbReference type="Proteomes" id="UP000515158"/>
    </source>
</evidence>
<dbReference type="InterPro" id="IPR036259">
    <property type="entry name" value="MFS_trans_sf"/>
</dbReference>
<dbReference type="SUPFAM" id="SSF103473">
    <property type="entry name" value="MFS general substrate transporter"/>
    <property type="match status" value="1"/>
</dbReference>
<evidence type="ECO:0000256" key="8">
    <source>
        <dbReference type="ARBA" id="ARBA00023136"/>
    </source>
</evidence>
<keyword evidence="6" id="KW-0653">Protein transport</keyword>
<evidence type="ECO:0000256" key="6">
    <source>
        <dbReference type="ARBA" id="ARBA00022927"/>
    </source>
</evidence>
<evidence type="ECO:0000256" key="2">
    <source>
        <dbReference type="ARBA" id="ARBA00005982"/>
    </source>
</evidence>
<reference evidence="14" key="1">
    <citation type="submission" date="2025-08" db="UniProtKB">
        <authorList>
            <consortium name="RefSeq"/>
        </authorList>
    </citation>
    <scope>IDENTIFICATION</scope>
    <source>
        <tissue evidence="14">Total insect</tissue>
    </source>
</reference>
<feature type="transmembrane region" description="Helical" evidence="12">
    <location>
        <begin position="700"/>
        <end position="720"/>
    </location>
</feature>
<dbReference type="InParanoid" id="A0A6P8YZ46"/>
<feature type="region of interest" description="Disordered" evidence="11">
    <location>
        <begin position="759"/>
        <end position="789"/>
    </location>
</feature>
<evidence type="ECO:0000313" key="14">
    <source>
        <dbReference type="RefSeq" id="XP_034242566.1"/>
    </source>
</evidence>
<gene>
    <name evidence="14" type="primary">LOC117646034</name>
</gene>
<dbReference type="InterPro" id="IPR018456">
    <property type="entry name" value="PTR2_symporter_CS"/>
</dbReference>
<dbReference type="FunFam" id="1.20.1250.20:FF:000049">
    <property type="entry name" value="Solute carrier family 15 member 2"/>
    <property type="match status" value="1"/>
</dbReference>
<keyword evidence="5" id="KW-0571">Peptide transport</keyword>
<comment type="similarity">
    <text evidence="2 10">Belongs to the major facilitator superfamily. Proton-dependent oligopeptide transporter (POT/PTR) (TC 2.A.17) family.</text>
</comment>
<dbReference type="Proteomes" id="UP000515158">
    <property type="component" value="Unplaced"/>
</dbReference>
<feature type="transmembrane region" description="Helical" evidence="12">
    <location>
        <begin position="403"/>
        <end position="424"/>
    </location>
</feature>
<dbReference type="GeneID" id="117646034"/>
<evidence type="ECO:0000256" key="11">
    <source>
        <dbReference type="SAM" id="MobiDB-lite"/>
    </source>
</evidence>
<evidence type="ECO:0000256" key="10">
    <source>
        <dbReference type="RuleBase" id="RU003755"/>
    </source>
</evidence>
<feature type="transmembrane region" description="Helical" evidence="12">
    <location>
        <begin position="178"/>
        <end position="200"/>
    </location>
</feature>
<feature type="transmembrane region" description="Helical" evidence="12">
    <location>
        <begin position="732"/>
        <end position="751"/>
    </location>
</feature>
<evidence type="ECO:0000256" key="7">
    <source>
        <dbReference type="ARBA" id="ARBA00022989"/>
    </source>
</evidence>
<dbReference type="GO" id="GO:0006857">
    <property type="term" value="P:oligopeptide transport"/>
    <property type="evidence" value="ECO:0007669"/>
    <property type="project" value="InterPro"/>
</dbReference>
<feature type="transmembrane region" description="Helical" evidence="12">
    <location>
        <begin position="282"/>
        <end position="299"/>
    </location>
</feature>
<sequence>MEHWWKSDVCYPECQSGEARGVEGASAAWQTSHGDADNQPLTGLRPPAHVCVCLRGRGSGGIVFHAHDCQCLPRLACRWRASHGPRQTAQHRRRPREGHQETQVPQSRLFIIGNEFCERFTYYGMRTVLSLFLKNSLKLDEDLSTIIYHVFSMLCYFFPVIGAIIADSWLGKYKTIAYLSVVYAIGNIVVSVASATSLNIPSKELTYLGLLLIAIGTGGIKPCVSSFGGEQFALPQQARQLAAFFSVFYFSINAGSLISTWLTPELRTTECMGMDTCYPLSFGVPAILMIVAIVIFIVGKPGYKMVNPKGNIMVEVSMCIGNAIKNKVGSKEKKGNWLDYADAKYSETLRNDIRAVLRVLLLFVPLPVFWALYDQQGSRWTFQANNMNGRLGSWVVKPDQMQVVNPILIMILLPLFESVIYPALEKMHLLRKPLQRIATGGLLGAVAFIISGVLQLQLEPNLPVETTPGFSQVRVFNSLHCNMTLHGDIGGSQQFGPYQVPSMGFWADTDFTSSGAPLNLVASGDCGSATFSHELKDEASLSFNMYYSDAAKQTVAFSGPFEDDLDKDAYPKTRVMYHFTGSQQHKVDFVLDGKVEYSDSVSGVGASEKTPVLTPGQYSIRVDDKEVAAEFLDVGGVYNILLDETNTAKPASILTVITANTINLFWLMPQYIVISVAEIMVSVTGLEFSFTQAPNSMKSLLSSAWLLTDAIGNVIIILITTVKFFPLQSSEFFLFAGLMVAVMLIFIWLAVRYVPVPPPPSDEDEETTDSTASTPSTATPQDHPQKEKE</sequence>
<dbReference type="OrthoDB" id="8904098at2759"/>
<dbReference type="AlphaFoldDB" id="A0A6P8YZ46"/>
<keyword evidence="13" id="KW-1185">Reference proteome</keyword>
<feature type="transmembrane region" description="Helical" evidence="12">
    <location>
        <begin position="355"/>
        <end position="373"/>
    </location>
</feature>
<evidence type="ECO:0000256" key="12">
    <source>
        <dbReference type="SAM" id="Phobius"/>
    </source>
</evidence>